<dbReference type="PROSITE" id="PS51999">
    <property type="entry name" value="ZF_GRF"/>
    <property type="match status" value="1"/>
</dbReference>
<comment type="caution">
    <text evidence="6">The sequence shown here is derived from an EMBL/GenBank/DDBJ whole genome shotgun (WGS) entry which is preliminary data.</text>
</comment>
<evidence type="ECO:0000313" key="7">
    <source>
        <dbReference type="Proteomes" id="UP000257109"/>
    </source>
</evidence>
<organism evidence="6 7">
    <name type="scientific">Mucuna pruriens</name>
    <name type="common">Velvet bean</name>
    <name type="synonym">Dolichos pruriens</name>
    <dbReference type="NCBI Taxonomy" id="157652"/>
    <lineage>
        <taxon>Eukaryota</taxon>
        <taxon>Viridiplantae</taxon>
        <taxon>Streptophyta</taxon>
        <taxon>Embryophyta</taxon>
        <taxon>Tracheophyta</taxon>
        <taxon>Spermatophyta</taxon>
        <taxon>Magnoliopsida</taxon>
        <taxon>eudicotyledons</taxon>
        <taxon>Gunneridae</taxon>
        <taxon>Pentapetalae</taxon>
        <taxon>rosids</taxon>
        <taxon>fabids</taxon>
        <taxon>Fabales</taxon>
        <taxon>Fabaceae</taxon>
        <taxon>Papilionoideae</taxon>
        <taxon>50 kb inversion clade</taxon>
        <taxon>NPAAA clade</taxon>
        <taxon>indigoferoid/millettioid clade</taxon>
        <taxon>Phaseoleae</taxon>
        <taxon>Mucuna</taxon>
    </lineage>
</organism>
<keyword evidence="2 4" id="KW-0863">Zinc-finger</keyword>
<proteinExistence type="predicted"/>
<dbReference type="PANTHER" id="PTHR33248">
    <property type="entry name" value="ZINC ION-BINDING PROTEIN"/>
    <property type="match status" value="1"/>
</dbReference>
<feature type="domain" description="GRF-type" evidence="5">
    <location>
        <begin position="69"/>
        <end position="112"/>
    </location>
</feature>
<dbReference type="Pfam" id="PF06839">
    <property type="entry name" value="Zn_ribbon_GRF"/>
    <property type="match status" value="1"/>
</dbReference>
<evidence type="ECO:0000313" key="6">
    <source>
        <dbReference type="EMBL" id="RDX72642.1"/>
    </source>
</evidence>
<dbReference type="Proteomes" id="UP000257109">
    <property type="component" value="Unassembled WGS sequence"/>
</dbReference>
<evidence type="ECO:0000259" key="5">
    <source>
        <dbReference type="PROSITE" id="PS51999"/>
    </source>
</evidence>
<evidence type="ECO:0000256" key="3">
    <source>
        <dbReference type="ARBA" id="ARBA00022833"/>
    </source>
</evidence>
<feature type="non-terminal residue" evidence="6">
    <location>
        <position position="142"/>
    </location>
</feature>
<feature type="non-terminal residue" evidence="6">
    <location>
        <position position="1"/>
    </location>
</feature>
<dbReference type="EMBL" id="QJKJ01010818">
    <property type="protein sequence ID" value="RDX72642.1"/>
    <property type="molecule type" value="Genomic_DNA"/>
</dbReference>
<evidence type="ECO:0000256" key="1">
    <source>
        <dbReference type="ARBA" id="ARBA00022723"/>
    </source>
</evidence>
<dbReference type="GO" id="GO:0008270">
    <property type="term" value="F:zinc ion binding"/>
    <property type="evidence" value="ECO:0007669"/>
    <property type="project" value="UniProtKB-KW"/>
</dbReference>
<evidence type="ECO:0000256" key="2">
    <source>
        <dbReference type="ARBA" id="ARBA00022771"/>
    </source>
</evidence>
<protein>
    <recommendedName>
        <fullName evidence="5">GRF-type domain-containing protein</fullName>
    </recommendedName>
</protein>
<name>A0A371F2X6_MUCPR</name>
<sequence length="142" mass="16356">CYEGVDLKLYTIPSSQTELSLPTPLKLKLWSSPGGFDHVVPVKDWRTVFLLVAVASPRPWSMMDLYTACVCGAVSKLRLSTTEDNRARRFYGCGRFHFSSSLCKFFYWYDPEYADYLNKFMTMTGLIRENNKLKADVLDRLS</sequence>
<dbReference type="AlphaFoldDB" id="A0A371F2X6"/>
<evidence type="ECO:0000256" key="4">
    <source>
        <dbReference type="PROSITE-ProRule" id="PRU01343"/>
    </source>
</evidence>
<keyword evidence="3" id="KW-0862">Zinc</keyword>
<dbReference type="InterPro" id="IPR010666">
    <property type="entry name" value="Znf_GRF"/>
</dbReference>
<dbReference type="OrthoDB" id="1675519at2759"/>
<gene>
    <name evidence="6" type="ORF">CR513_47836</name>
</gene>
<keyword evidence="7" id="KW-1185">Reference proteome</keyword>
<keyword evidence="1" id="KW-0479">Metal-binding</keyword>
<reference evidence="6" key="1">
    <citation type="submission" date="2018-05" db="EMBL/GenBank/DDBJ databases">
        <title>Draft genome of Mucuna pruriens seed.</title>
        <authorList>
            <person name="Nnadi N.E."/>
            <person name="Vos R."/>
            <person name="Hasami M.H."/>
            <person name="Devisetty U.K."/>
            <person name="Aguiy J.C."/>
        </authorList>
    </citation>
    <scope>NUCLEOTIDE SEQUENCE [LARGE SCALE GENOMIC DNA]</scope>
    <source>
        <strain evidence="6">JCA_2017</strain>
    </source>
</reference>
<accession>A0A371F2X6</accession>